<reference evidence="4 5" key="1">
    <citation type="journal article" date="2019" name="Environ. Microbiol.">
        <title>At the nexus of three kingdoms: the genome of the mycorrhizal fungus Gigaspora margarita provides insights into plant, endobacterial and fungal interactions.</title>
        <authorList>
            <person name="Venice F."/>
            <person name="Ghignone S."/>
            <person name="Salvioli di Fossalunga A."/>
            <person name="Amselem J."/>
            <person name="Novero M."/>
            <person name="Xianan X."/>
            <person name="Sedzielewska Toro K."/>
            <person name="Morin E."/>
            <person name="Lipzen A."/>
            <person name="Grigoriev I.V."/>
            <person name="Henrissat B."/>
            <person name="Martin F.M."/>
            <person name="Bonfante P."/>
        </authorList>
    </citation>
    <scope>NUCLEOTIDE SEQUENCE [LARGE SCALE GENOMIC DNA]</scope>
    <source>
        <strain evidence="4 5">BEG34</strain>
    </source>
</reference>
<evidence type="ECO:0000313" key="4">
    <source>
        <dbReference type="EMBL" id="KAF0532019.1"/>
    </source>
</evidence>
<dbReference type="GO" id="GO:0005524">
    <property type="term" value="F:ATP binding"/>
    <property type="evidence" value="ECO:0007669"/>
    <property type="project" value="UniProtKB-UniRule"/>
</dbReference>
<dbReference type="GO" id="GO:0004674">
    <property type="term" value="F:protein serine/threonine kinase activity"/>
    <property type="evidence" value="ECO:0007669"/>
    <property type="project" value="TreeGrafter"/>
</dbReference>
<accession>A0A8H4ATT5</accession>
<dbReference type="Gene3D" id="1.10.510.10">
    <property type="entry name" value="Transferase(Phosphotransferase) domain 1"/>
    <property type="match status" value="1"/>
</dbReference>
<sequence>MTNPSLECLERLENYLIEHEIERFADLQLDYQPKILGCGGSSIIYHTTFQGKNYALKSYNINVYMDDKTLKKFIKELKIFQKVDHPNIIKFYGVSKIQGGRLFWKNFMFVLQFAEGGSLRDHLKAKRQNNSYEISWNELIKIAKDIVLGLTYLHSKGIIHRDLHSNNILINDNKALIADFGISKQLDETSISSSGAIGMLPYIDPQCVRHNQKPVKESDIYSVGVLLWELTSGRPPSYNPIKTTSENVPSDYIVLYEECWSPERDKRPKLDNILVTLDKLSREITIESITSKDTINENYRISSNFPNESRSILGSDSSSYKTTISNLSSFFSNESYSSFSSSASTESNKTPSSNFLSVSF</sequence>
<feature type="region of interest" description="Disordered" evidence="2">
    <location>
        <begin position="339"/>
        <end position="360"/>
    </location>
</feature>
<proteinExistence type="predicted"/>
<dbReference type="InterPro" id="IPR000719">
    <property type="entry name" value="Prot_kinase_dom"/>
</dbReference>
<dbReference type="PRINTS" id="PR00109">
    <property type="entry name" value="TYRKINASE"/>
</dbReference>
<keyword evidence="1" id="KW-0067">ATP-binding</keyword>
<organism evidence="4 5">
    <name type="scientific">Gigaspora margarita</name>
    <dbReference type="NCBI Taxonomy" id="4874"/>
    <lineage>
        <taxon>Eukaryota</taxon>
        <taxon>Fungi</taxon>
        <taxon>Fungi incertae sedis</taxon>
        <taxon>Mucoromycota</taxon>
        <taxon>Glomeromycotina</taxon>
        <taxon>Glomeromycetes</taxon>
        <taxon>Diversisporales</taxon>
        <taxon>Gigasporaceae</taxon>
        <taxon>Gigaspora</taxon>
    </lineage>
</organism>
<keyword evidence="5" id="KW-1185">Reference proteome</keyword>
<name>A0A8H4ATT5_GIGMA</name>
<dbReference type="InterPro" id="IPR051681">
    <property type="entry name" value="Ser/Thr_Kinases-Pseudokinases"/>
</dbReference>
<dbReference type="SUPFAM" id="SSF56112">
    <property type="entry name" value="Protein kinase-like (PK-like)"/>
    <property type="match status" value="1"/>
</dbReference>
<keyword evidence="4" id="KW-0808">Transferase</keyword>
<dbReference type="AlphaFoldDB" id="A0A8H4ATT5"/>
<evidence type="ECO:0000313" key="5">
    <source>
        <dbReference type="Proteomes" id="UP000439903"/>
    </source>
</evidence>
<dbReference type="Proteomes" id="UP000439903">
    <property type="component" value="Unassembled WGS sequence"/>
</dbReference>
<evidence type="ECO:0000256" key="2">
    <source>
        <dbReference type="SAM" id="MobiDB-lite"/>
    </source>
</evidence>
<protein>
    <submittedName>
        <fullName evidence="4">Kinase-like protein</fullName>
    </submittedName>
</protein>
<dbReference type="Pfam" id="PF00069">
    <property type="entry name" value="Pkinase"/>
    <property type="match status" value="1"/>
</dbReference>
<feature type="domain" description="Protein kinase" evidence="3">
    <location>
        <begin position="30"/>
        <end position="280"/>
    </location>
</feature>
<keyword evidence="1" id="KW-0547">Nucleotide-binding</keyword>
<dbReference type="InterPro" id="IPR001245">
    <property type="entry name" value="Ser-Thr/Tyr_kinase_cat_dom"/>
</dbReference>
<evidence type="ECO:0000256" key="1">
    <source>
        <dbReference type="PROSITE-ProRule" id="PRU10141"/>
    </source>
</evidence>
<feature type="compositionally biased region" description="Low complexity" evidence="2">
    <location>
        <begin position="339"/>
        <end position="353"/>
    </location>
</feature>
<comment type="caution">
    <text evidence="4">The sequence shown here is derived from an EMBL/GenBank/DDBJ whole genome shotgun (WGS) entry which is preliminary data.</text>
</comment>
<dbReference type="PANTHER" id="PTHR44329">
    <property type="entry name" value="SERINE/THREONINE-PROTEIN KINASE TNNI3K-RELATED"/>
    <property type="match status" value="1"/>
</dbReference>
<dbReference type="InterPro" id="IPR017441">
    <property type="entry name" value="Protein_kinase_ATP_BS"/>
</dbReference>
<dbReference type="InterPro" id="IPR011009">
    <property type="entry name" value="Kinase-like_dom_sf"/>
</dbReference>
<gene>
    <name evidence="4" type="ORF">F8M41_011530</name>
</gene>
<feature type="binding site" evidence="1">
    <location>
        <position position="57"/>
    </location>
    <ligand>
        <name>ATP</name>
        <dbReference type="ChEBI" id="CHEBI:30616"/>
    </ligand>
</feature>
<dbReference type="EMBL" id="WTPW01000237">
    <property type="protein sequence ID" value="KAF0532019.1"/>
    <property type="molecule type" value="Genomic_DNA"/>
</dbReference>
<keyword evidence="4" id="KW-0418">Kinase</keyword>
<evidence type="ECO:0000259" key="3">
    <source>
        <dbReference type="PROSITE" id="PS50011"/>
    </source>
</evidence>
<dbReference type="PROSITE" id="PS50011">
    <property type="entry name" value="PROTEIN_KINASE_DOM"/>
    <property type="match status" value="1"/>
</dbReference>
<dbReference type="OrthoDB" id="346907at2759"/>
<dbReference type="PROSITE" id="PS00107">
    <property type="entry name" value="PROTEIN_KINASE_ATP"/>
    <property type="match status" value="1"/>
</dbReference>